<accession>A0ACD5B976</accession>
<evidence type="ECO:0000313" key="2">
    <source>
        <dbReference type="Proteomes" id="UP001456344"/>
    </source>
</evidence>
<protein>
    <submittedName>
        <fullName evidence="1">Uncharacterized protein</fullName>
    </submittedName>
</protein>
<name>A0ACD5B976_9PSEU</name>
<dbReference type="Proteomes" id="UP001456344">
    <property type="component" value="Chromosome"/>
</dbReference>
<evidence type="ECO:0000313" key="1">
    <source>
        <dbReference type="EMBL" id="WYW15833.1"/>
    </source>
</evidence>
<keyword evidence="2" id="KW-1185">Reference proteome</keyword>
<gene>
    <name evidence="1" type="ORF">LCL61_09725</name>
</gene>
<proteinExistence type="predicted"/>
<reference evidence="1" key="1">
    <citation type="submission" date="2023-10" db="EMBL/GenBank/DDBJ databases">
        <title>Whole genome sequencing of actinobacterial strain Amycolatopsis sp. (BCA-696) identifies the underlying plant growth-promoting genes.</title>
        <authorList>
            <person name="Gandham P."/>
            <person name="Vadla N."/>
            <person name="Saji A."/>
            <person name="Srinivas V."/>
            <person name="Ruperao P."/>
            <person name="Selvanayagam S."/>
            <person name="Saxena R.K."/>
            <person name="Rathore A."/>
            <person name="Gopalakrishnan S."/>
            <person name="Thakur V."/>
        </authorList>
    </citation>
    <scope>NUCLEOTIDE SEQUENCE</scope>
    <source>
        <strain evidence="1">BCA-696</strain>
    </source>
</reference>
<organism evidence="1 2">
    <name type="scientific">Amycolatopsis coloradensis</name>
    <dbReference type="NCBI Taxonomy" id="76021"/>
    <lineage>
        <taxon>Bacteria</taxon>
        <taxon>Bacillati</taxon>
        <taxon>Actinomycetota</taxon>
        <taxon>Actinomycetes</taxon>
        <taxon>Pseudonocardiales</taxon>
        <taxon>Pseudonocardiaceae</taxon>
        <taxon>Amycolatopsis</taxon>
    </lineage>
</organism>
<sequence length="211" mass="22391">MTTTPTGGTPEYDPFNASAPLPPMPEAAPPTPFPKPPPLSVLAKASIVLGVVVALGLGSLFAFAVSQSSRFTKIEAGKCLYLTDEPGGDQSYTTASCTSNRATFRIDEVRTGSSDCRSADYIQFELYGGSSSKRAEKTLCLALNVESGDCLRDVVHETRIAKVRCSDISAEARAVVTRGSSEYACSSEDTALHYTGPPERTVCLRPTGENI</sequence>
<dbReference type="EMBL" id="CP150484">
    <property type="protein sequence ID" value="WYW15833.1"/>
    <property type="molecule type" value="Genomic_DNA"/>
</dbReference>